<dbReference type="Proteomes" id="UP000799764">
    <property type="component" value="Unassembled WGS sequence"/>
</dbReference>
<evidence type="ECO:0000313" key="2">
    <source>
        <dbReference type="EMBL" id="KAF2443464.1"/>
    </source>
</evidence>
<comment type="caution">
    <text evidence="2">The sequence shown here is derived from an EMBL/GenBank/DDBJ whole genome shotgun (WGS) entry which is preliminary data.</text>
</comment>
<proteinExistence type="predicted"/>
<gene>
    <name evidence="2" type="ORF">P171DRAFT_495230</name>
</gene>
<name>A0A9P4U9I2_9PLEO</name>
<feature type="non-terminal residue" evidence="2">
    <location>
        <position position="1"/>
    </location>
</feature>
<evidence type="ECO:0000256" key="1">
    <source>
        <dbReference type="SAM" id="MobiDB-lite"/>
    </source>
</evidence>
<feature type="region of interest" description="Disordered" evidence="1">
    <location>
        <begin position="513"/>
        <end position="544"/>
    </location>
</feature>
<dbReference type="OrthoDB" id="3795149at2759"/>
<dbReference type="EMBL" id="MU001502">
    <property type="protein sequence ID" value="KAF2443464.1"/>
    <property type="molecule type" value="Genomic_DNA"/>
</dbReference>
<accession>A0A9P4U9I2</accession>
<feature type="region of interest" description="Disordered" evidence="1">
    <location>
        <begin position="170"/>
        <end position="218"/>
    </location>
</feature>
<keyword evidence="3" id="KW-1185">Reference proteome</keyword>
<sequence length="544" mass="60817">KITPNSRAPAHRLVARACEPFRRPHINSTLPPCQLLPNPRPLRLSLALLPRIHASRWPVSSSGIMAQDRPRTHDRGAQHMQVSKDAPIEQLTKLRSDFPLGAQRHGRFIEHIDESYPQPESRWTAPVIDEKLDEVISSMPDGLTEQRHITPKILPFTANAHNWNDIPDEMLNPPSRGTKAQSKAEAIQRRKSRKRKAANRQKKMPGRFQGSPENRDLNSVGYIPAAQVSNPDPHLQKFKLKRSIGAGSNPQAHVTDPNVEGVATRMPDAVEGYDQDEDEYEWSENSDIEDIEFDDIMRSSRATSEHSPRLGNDAKISSMHKTTNAGINGGNFGAKTEHDSTKIDEAVPSAYTHPNTDDEFVEYNYLQAKAAAGEPTILPKDMLEKLRAKVKADEERRREQDPQYQHKLIMAKVNAAQAQREADIPHEALYPESASGEKCHLETENWDLLDDFEVKAQADEEDELGPGIISQSKGEMEGDVIAPSGSDKDAQSVSKDSTGKLRTIYGWASKAGNVFTSKKGPKDPQKNGWTLADILEEDERRAKH</sequence>
<dbReference type="AlphaFoldDB" id="A0A9P4U9I2"/>
<evidence type="ECO:0000313" key="3">
    <source>
        <dbReference type="Proteomes" id="UP000799764"/>
    </source>
</evidence>
<feature type="compositionally biased region" description="Basic residues" evidence="1">
    <location>
        <begin position="189"/>
        <end position="205"/>
    </location>
</feature>
<feature type="region of interest" description="Disordered" evidence="1">
    <location>
        <begin position="459"/>
        <end position="497"/>
    </location>
</feature>
<reference evidence="2" key="1">
    <citation type="journal article" date="2020" name="Stud. Mycol.">
        <title>101 Dothideomycetes genomes: a test case for predicting lifestyles and emergence of pathogens.</title>
        <authorList>
            <person name="Haridas S."/>
            <person name="Albert R."/>
            <person name="Binder M."/>
            <person name="Bloem J."/>
            <person name="Labutti K."/>
            <person name="Salamov A."/>
            <person name="Andreopoulos B."/>
            <person name="Baker S."/>
            <person name="Barry K."/>
            <person name="Bills G."/>
            <person name="Bluhm B."/>
            <person name="Cannon C."/>
            <person name="Castanera R."/>
            <person name="Culley D."/>
            <person name="Daum C."/>
            <person name="Ezra D."/>
            <person name="Gonzalez J."/>
            <person name="Henrissat B."/>
            <person name="Kuo A."/>
            <person name="Liang C."/>
            <person name="Lipzen A."/>
            <person name="Lutzoni F."/>
            <person name="Magnuson J."/>
            <person name="Mondo S."/>
            <person name="Nolan M."/>
            <person name="Ohm R."/>
            <person name="Pangilinan J."/>
            <person name="Park H.-J."/>
            <person name="Ramirez L."/>
            <person name="Alfaro M."/>
            <person name="Sun H."/>
            <person name="Tritt A."/>
            <person name="Yoshinaga Y."/>
            <person name="Zwiers L.-H."/>
            <person name="Turgeon B."/>
            <person name="Goodwin S."/>
            <person name="Spatafora J."/>
            <person name="Crous P."/>
            <person name="Grigoriev I."/>
        </authorList>
    </citation>
    <scope>NUCLEOTIDE SEQUENCE</scope>
    <source>
        <strain evidence="2">CBS 690.94</strain>
    </source>
</reference>
<protein>
    <submittedName>
        <fullName evidence="2">Uncharacterized protein</fullName>
    </submittedName>
</protein>
<organism evidence="2 3">
    <name type="scientific">Karstenula rhodostoma CBS 690.94</name>
    <dbReference type="NCBI Taxonomy" id="1392251"/>
    <lineage>
        <taxon>Eukaryota</taxon>
        <taxon>Fungi</taxon>
        <taxon>Dikarya</taxon>
        <taxon>Ascomycota</taxon>
        <taxon>Pezizomycotina</taxon>
        <taxon>Dothideomycetes</taxon>
        <taxon>Pleosporomycetidae</taxon>
        <taxon>Pleosporales</taxon>
        <taxon>Massarineae</taxon>
        <taxon>Didymosphaeriaceae</taxon>
        <taxon>Karstenula</taxon>
    </lineage>
</organism>